<gene>
    <name evidence="1" type="ORF">BGW38_001533</name>
</gene>
<sequence>MRPTENTLRNLLNLFEDKDEINIVDVKKDSGLEEVLNQLAETVSSALSKANASVVVPRLNDDMKKLCGQDRVV</sequence>
<organism evidence="1 2">
    <name type="scientific">Lunasporangiospora selenospora</name>
    <dbReference type="NCBI Taxonomy" id="979761"/>
    <lineage>
        <taxon>Eukaryota</taxon>
        <taxon>Fungi</taxon>
        <taxon>Fungi incertae sedis</taxon>
        <taxon>Mucoromycota</taxon>
        <taxon>Mortierellomycotina</taxon>
        <taxon>Mortierellomycetes</taxon>
        <taxon>Mortierellales</taxon>
        <taxon>Mortierellaceae</taxon>
        <taxon>Lunasporangiospora</taxon>
    </lineage>
</organism>
<dbReference type="Proteomes" id="UP000780801">
    <property type="component" value="Unassembled WGS sequence"/>
</dbReference>
<name>A0A9P6FTU1_9FUNG</name>
<reference evidence="1" key="1">
    <citation type="journal article" date="2020" name="Fungal Divers.">
        <title>Resolving the Mortierellaceae phylogeny through synthesis of multi-gene phylogenetics and phylogenomics.</title>
        <authorList>
            <person name="Vandepol N."/>
            <person name="Liber J."/>
            <person name="Desiro A."/>
            <person name="Na H."/>
            <person name="Kennedy M."/>
            <person name="Barry K."/>
            <person name="Grigoriev I.V."/>
            <person name="Miller A.N."/>
            <person name="O'Donnell K."/>
            <person name="Stajich J.E."/>
            <person name="Bonito G."/>
        </authorList>
    </citation>
    <scope>NUCLEOTIDE SEQUENCE</scope>
    <source>
        <strain evidence="1">KOD1015</strain>
    </source>
</reference>
<accession>A0A9P6FTU1</accession>
<evidence type="ECO:0000313" key="1">
    <source>
        <dbReference type="EMBL" id="KAF9581443.1"/>
    </source>
</evidence>
<proteinExistence type="predicted"/>
<dbReference type="EMBL" id="JAABOA010001490">
    <property type="protein sequence ID" value="KAF9581443.1"/>
    <property type="molecule type" value="Genomic_DNA"/>
</dbReference>
<comment type="caution">
    <text evidence="1">The sequence shown here is derived from an EMBL/GenBank/DDBJ whole genome shotgun (WGS) entry which is preliminary data.</text>
</comment>
<protein>
    <submittedName>
        <fullName evidence="1">Uncharacterized protein</fullName>
    </submittedName>
</protein>
<dbReference type="AlphaFoldDB" id="A0A9P6FTU1"/>
<keyword evidence="2" id="KW-1185">Reference proteome</keyword>
<evidence type="ECO:0000313" key="2">
    <source>
        <dbReference type="Proteomes" id="UP000780801"/>
    </source>
</evidence>